<dbReference type="Gene3D" id="3.30.420.10">
    <property type="entry name" value="Ribonuclease H-like superfamily/Ribonuclease H"/>
    <property type="match status" value="1"/>
</dbReference>
<dbReference type="PROSITE" id="PS50879">
    <property type="entry name" value="RNASE_H_1"/>
    <property type="match status" value="1"/>
</dbReference>
<dbReference type="SUPFAM" id="SSF53098">
    <property type="entry name" value="Ribonuclease H-like"/>
    <property type="match status" value="1"/>
</dbReference>
<dbReference type="AlphaFoldDB" id="A0A4Y2TJH6"/>
<dbReference type="EMBL" id="BGPR01028924">
    <property type="protein sequence ID" value="GBO00382.1"/>
    <property type="molecule type" value="Genomic_DNA"/>
</dbReference>
<dbReference type="InterPro" id="IPR012337">
    <property type="entry name" value="RNaseH-like_sf"/>
</dbReference>
<organism evidence="2 3">
    <name type="scientific">Araneus ventricosus</name>
    <name type="common">Orbweaver spider</name>
    <name type="synonym">Epeira ventricosa</name>
    <dbReference type="NCBI Taxonomy" id="182803"/>
    <lineage>
        <taxon>Eukaryota</taxon>
        <taxon>Metazoa</taxon>
        <taxon>Ecdysozoa</taxon>
        <taxon>Arthropoda</taxon>
        <taxon>Chelicerata</taxon>
        <taxon>Arachnida</taxon>
        <taxon>Araneae</taxon>
        <taxon>Araneomorphae</taxon>
        <taxon>Entelegynae</taxon>
        <taxon>Araneoidea</taxon>
        <taxon>Araneidae</taxon>
        <taxon>Araneus</taxon>
    </lineage>
</organism>
<evidence type="ECO:0000313" key="2">
    <source>
        <dbReference type="EMBL" id="GBO00382.1"/>
    </source>
</evidence>
<comment type="caution">
    <text evidence="2">The sequence shown here is derived from an EMBL/GenBank/DDBJ whole genome shotgun (WGS) entry which is preliminary data.</text>
</comment>
<dbReference type="Pfam" id="PF00075">
    <property type="entry name" value="RNase_H"/>
    <property type="match status" value="1"/>
</dbReference>
<dbReference type="InterPro" id="IPR002156">
    <property type="entry name" value="RNaseH_domain"/>
</dbReference>
<evidence type="ECO:0000313" key="3">
    <source>
        <dbReference type="Proteomes" id="UP000499080"/>
    </source>
</evidence>
<gene>
    <name evidence="2" type="ORF">AVEN_52680_1</name>
</gene>
<dbReference type="InterPro" id="IPR036397">
    <property type="entry name" value="RNaseH_sf"/>
</dbReference>
<feature type="domain" description="RNase H type-1" evidence="1">
    <location>
        <begin position="1"/>
        <end position="52"/>
    </location>
</feature>
<dbReference type="GO" id="GO:0004523">
    <property type="term" value="F:RNA-DNA hybrid ribonuclease activity"/>
    <property type="evidence" value="ECO:0007669"/>
    <property type="project" value="InterPro"/>
</dbReference>
<dbReference type="OrthoDB" id="8058917at2759"/>
<evidence type="ECO:0000259" key="1">
    <source>
        <dbReference type="PROSITE" id="PS50879"/>
    </source>
</evidence>
<sequence length="109" mass="12683">MALDSCKDQTSIIEDLRTTLRDHSNIKLCWIKAHIGIKGNEAADILAEEATKKEHIDSNIKFSKKWLKNNLQKYTLECWQSRWDSSQKARYTYGLLPRVSLGRCFGDFF</sequence>
<reference evidence="2 3" key="1">
    <citation type="journal article" date="2019" name="Sci. Rep.">
        <title>Orb-weaving spider Araneus ventricosus genome elucidates the spidroin gene catalogue.</title>
        <authorList>
            <person name="Kono N."/>
            <person name="Nakamura H."/>
            <person name="Ohtoshi R."/>
            <person name="Moran D.A.P."/>
            <person name="Shinohara A."/>
            <person name="Yoshida Y."/>
            <person name="Fujiwara M."/>
            <person name="Mori M."/>
            <person name="Tomita M."/>
            <person name="Arakawa K."/>
        </authorList>
    </citation>
    <scope>NUCLEOTIDE SEQUENCE [LARGE SCALE GENOMIC DNA]</scope>
</reference>
<name>A0A4Y2TJH6_ARAVE</name>
<protein>
    <recommendedName>
        <fullName evidence="1">RNase H type-1 domain-containing protein</fullName>
    </recommendedName>
</protein>
<dbReference type="Proteomes" id="UP000499080">
    <property type="component" value="Unassembled WGS sequence"/>
</dbReference>
<accession>A0A4Y2TJH6</accession>
<proteinExistence type="predicted"/>
<keyword evidence="3" id="KW-1185">Reference proteome</keyword>
<dbReference type="GO" id="GO:0003676">
    <property type="term" value="F:nucleic acid binding"/>
    <property type="evidence" value="ECO:0007669"/>
    <property type="project" value="InterPro"/>
</dbReference>